<sequence length="202" mass="22011">MVSPHDRTSIPTMTLCHEFGPISRAKAILSTHRRTKRVYAFEASPHAQLGYEHALTPDAADANLTLDRACSGCRPQSEPIGKVGAYYREFEAWGEVFYTAGSTHHRHPSEGTFMYLDLRHAARHGASQQIEARVFAAKRDARYGDVRLGLWEAGHGGGSSLPTRNVMRSFVTGTVGAFVAACLLWVVVLDVLSAAGQLKASS</sequence>
<dbReference type="EMBL" id="BFAD01000006">
    <property type="protein sequence ID" value="GBE84791.1"/>
    <property type="molecule type" value="Genomic_DNA"/>
</dbReference>
<feature type="transmembrane region" description="Helical" evidence="1">
    <location>
        <begin position="170"/>
        <end position="192"/>
    </location>
</feature>
<dbReference type="RefSeq" id="XP_027615704.1">
    <property type="nucleotide sequence ID" value="XM_027759903.1"/>
</dbReference>
<evidence type="ECO:0000313" key="2">
    <source>
        <dbReference type="EMBL" id="GBE84791.1"/>
    </source>
</evidence>
<dbReference type="Proteomes" id="UP000287166">
    <property type="component" value="Unassembled WGS sequence"/>
</dbReference>
<keyword evidence="1" id="KW-1133">Transmembrane helix</keyword>
<organism evidence="2 3">
    <name type="scientific">Sparassis crispa</name>
    <dbReference type="NCBI Taxonomy" id="139825"/>
    <lineage>
        <taxon>Eukaryota</taxon>
        <taxon>Fungi</taxon>
        <taxon>Dikarya</taxon>
        <taxon>Basidiomycota</taxon>
        <taxon>Agaricomycotina</taxon>
        <taxon>Agaricomycetes</taxon>
        <taxon>Polyporales</taxon>
        <taxon>Sparassidaceae</taxon>
        <taxon>Sparassis</taxon>
    </lineage>
</organism>
<reference evidence="2 3" key="1">
    <citation type="journal article" date="2018" name="Sci. Rep.">
        <title>Genome sequence of the cauliflower mushroom Sparassis crispa (Hanabiratake) and its association with beneficial usage.</title>
        <authorList>
            <person name="Kiyama R."/>
            <person name="Furutani Y."/>
            <person name="Kawaguchi K."/>
            <person name="Nakanishi T."/>
        </authorList>
    </citation>
    <scope>NUCLEOTIDE SEQUENCE [LARGE SCALE GENOMIC DNA]</scope>
</reference>
<proteinExistence type="predicted"/>
<gene>
    <name evidence="2" type="ORF">SCP_0607710</name>
</gene>
<comment type="caution">
    <text evidence="2">The sequence shown here is derived from an EMBL/GenBank/DDBJ whole genome shotgun (WGS) entry which is preliminary data.</text>
</comment>
<dbReference type="GeneID" id="38781708"/>
<evidence type="ECO:0000256" key="1">
    <source>
        <dbReference type="SAM" id="Phobius"/>
    </source>
</evidence>
<keyword evidence="1" id="KW-0472">Membrane</keyword>
<dbReference type="AlphaFoldDB" id="A0A401GRB5"/>
<protein>
    <submittedName>
        <fullName evidence="2">Uncharacterized protein</fullName>
    </submittedName>
</protein>
<keyword evidence="3" id="KW-1185">Reference proteome</keyword>
<name>A0A401GRB5_9APHY</name>
<evidence type="ECO:0000313" key="3">
    <source>
        <dbReference type="Proteomes" id="UP000287166"/>
    </source>
</evidence>
<keyword evidence="1" id="KW-0812">Transmembrane</keyword>
<accession>A0A401GRB5</accession>
<dbReference type="InParanoid" id="A0A401GRB5"/>